<dbReference type="EMBL" id="AHMM02000006">
    <property type="protein sequence ID" value="EQA38436.1"/>
    <property type="molecule type" value="Genomic_DNA"/>
</dbReference>
<accession>V6HDX6</accession>
<gene>
    <name evidence="1" type="ORF">LEP1GSC047_2344</name>
</gene>
<reference evidence="1 2" key="1">
    <citation type="submission" date="2013-05" db="EMBL/GenBank/DDBJ databases">
        <authorList>
            <person name="Harkins D.M."/>
            <person name="Durkin A.S."/>
            <person name="Brinkac L.M."/>
            <person name="Haft D.H."/>
            <person name="Selengut J.D."/>
            <person name="Sanka R."/>
            <person name="DePew J."/>
            <person name="Purushe J."/>
            <person name="Hartskeerl R.A."/>
            <person name="Ahmed A."/>
            <person name="van der Linden H."/>
            <person name="Goris M.G.A."/>
            <person name="Vinetz J.M."/>
            <person name="Sutton G.G."/>
            <person name="Nierman W.C."/>
            <person name="Fouts D.E."/>
        </authorList>
    </citation>
    <scope>NUCLEOTIDE SEQUENCE [LARGE SCALE GENOMIC DNA]</scope>
    <source>
        <strain evidence="1 2">10</strain>
    </source>
</reference>
<sequence>MIRIERSLIRFIHLNFHRLLILQVSLTEYQSETVSINSENPKKVEKN</sequence>
<protein>
    <submittedName>
        <fullName evidence="1">Uncharacterized protein</fullName>
    </submittedName>
</protein>
<evidence type="ECO:0000313" key="2">
    <source>
        <dbReference type="Proteomes" id="UP000018719"/>
    </source>
</evidence>
<name>V6HDX6_9LEPT</name>
<comment type="caution">
    <text evidence="1">The sequence shown here is derived from an EMBL/GenBank/DDBJ whole genome shotgun (WGS) entry which is preliminary data.</text>
</comment>
<dbReference type="Proteomes" id="UP000018719">
    <property type="component" value="Unassembled WGS sequence"/>
</dbReference>
<organism evidence="1 2">
    <name type="scientific">Leptospira inadai serovar Lyme str. 10</name>
    <dbReference type="NCBI Taxonomy" id="1049790"/>
    <lineage>
        <taxon>Bacteria</taxon>
        <taxon>Pseudomonadati</taxon>
        <taxon>Spirochaetota</taxon>
        <taxon>Spirochaetia</taxon>
        <taxon>Leptospirales</taxon>
        <taxon>Leptospiraceae</taxon>
        <taxon>Leptospira</taxon>
    </lineage>
</organism>
<proteinExistence type="predicted"/>
<dbReference type="AlphaFoldDB" id="V6HDX6"/>
<evidence type="ECO:0000313" key="1">
    <source>
        <dbReference type="EMBL" id="EQA38436.1"/>
    </source>
</evidence>